<keyword evidence="1" id="KW-1185">Reference proteome</keyword>
<name>A0AC58IZA5_DANRE</name>
<gene>
    <name evidence="2" type="primary">LOC101882884</name>
</gene>
<proteinExistence type="predicted"/>
<sequence length="128" mass="13640">MLLLKVSALLLAVVCQMKSCSAAPARAAPDSLSDRVSLVDFEAGRLWSAILKSVEQMTEDLEPDSSRGRFLSKRCSNLSTCLLGKLSQELHKLQTSPQTDVGAGTPGRKRSPLEISALSGYGDAFTGV</sequence>
<organism evidence="1 2">
    <name type="scientific">Danio rerio</name>
    <name type="common">Zebrafish</name>
    <name type="synonym">Brachydanio rerio</name>
    <dbReference type="NCBI Taxonomy" id="7955"/>
    <lineage>
        <taxon>Eukaryota</taxon>
        <taxon>Metazoa</taxon>
        <taxon>Chordata</taxon>
        <taxon>Craniata</taxon>
        <taxon>Vertebrata</taxon>
        <taxon>Euteleostomi</taxon>
        <taxon>Actinopterygii</taxon>
        <taxon>Neopterygii</taxon>
        <taxon>Teleostei</taxon>
        <taxon>Ostariophysi</taxon>
        <taxon>Cypriniformes</taxon>
        <taxon>Danionidae</taxon>
        <taxon>Danioninae</taxon>
        <taxon>Danio</taxon>
    </lineage>
</organism>
<dbReference type="RefSeq" id="XP_073799571.1">
    <property type="nucleotide sequence ID" value="XM_073943470.1"/>
</dbReference>
<dbReference type="Proteomes" id="UP000000437">
    <property type="component" value="Chromosome 25"/>
</dbReference>
<evidence type="ECO:0000313" key="2">
    <source>
        <dbReference type="RefSeq" id="XP_073799571.1"/>
    </source>
</evidence>
<evidence type="ECO:0000313" key="1">
    <source>
        <dbReference type="Proteomes" id="UP000000437"/>
    </source>
</evidence>
<reference evidence="2" key="1">
    <citation type="submission" date="2025-08" db="UniProtKB">
        <authorList>
            <consortium name="RefSeq"/>
        </authorList>
    </citation>
    <scope>IDENTIFICATION</scope>
    <source>
        <strain evidence="2">Tuebingen</strain>
        <tissue evidence="2">Fibroblasts and whole tissue</tissue>
    </source>
</reference>
<accession>A0AC58IZA5</accession>
<protein>
    <submittedName>
        <fullName evidence="2">Calcitonin-1-like isoform X1</fullName>
    </submittedName>
</protein>